<proteinExistence type="predicted"/>
<keyword evidence="3" id="KW-1185">Reference proteome</keyword>
<sequence length="198" mass="21073">MSSPAMNPDPQDVAARHARYADSAIRAILDSTKTIALVGASANPARPSWIVLKYLLDRGYAVTPVNPGLAGQDLLGRKVAASLAEVQESLGGAPIDMVEIFRNSAAAGPLVDEALALDPLPRVIWMQLGVRDDEAAVRAEARGVTVVMNRCPKIEYGRLSGEIGWTGVNSRILSARKPVLAKGGVQKLTIADRRTPRS</sequence>
<comment type="caution">
    <text evidence="2">The sequence shown here is derived from an EMBL/GenBank/DDBJ whole genome shotgun (WGS) entry which is preliminary data.</text>
</comment>
<evidence type="ECO:0000259" key="1">
    <source>
        <dbReference type="SMART" id="SM00881"/>
    </source>
</evidence>
<dbReference type="EMBL" id="JBHSWN010000001">
    <property type="protein sequence ID" value="MFC6791610.1"/>
    <property type="molecule type" value="Genomic_DNA"/>
</dbReference>
<dbReference type="InterPro" id="IPR036291">
    <property type="entry name" value="NAD(P)-bd_dom_sf"/>
</dbReference>
<dbReference type="Gene3D" id="3.40.50.720">
    <property type="entry name" value="NAD(P)-binding Rossmann-like Domain"/>
    <property type="match status" value="1"/>
</dbReference>
<dbReference type="PANTHER" id="PTHR33303">
    <property type="entry name" value="CYTOPLASMIC PROTEIN-RELATED"/>
    <property type="match status" value="1"/>
</dbReference>
<feature type="domain" description="CoA-binding" evidence="1">
    <location>
        <begin position="28"/>
        <end position="130"/>
    </location>
</feature>
<accession>A0ABW2BPV5</accession>
<reference evidence="3" key="1">
    <citation type="journal article" date="2019" name="Int. J. Syst. Evol. Microbiol.">
        <title>The Global Catalogue of Microorganisms (GCM) 10K type strain sequencing project: providing services to taxonomists for standard genome sequencing and annotation.</title>
        <authorList>
            <consortium name="The Broad Institute Genomics Platform"/>
            <consortium name="The Broad Institute Genome Sequencing Center for Infectious Disease"/>
            <person name="Wu L."/>
            <person name="Ma J."/>
        </authorList>
    </citation>
    <scope>NUCLEOTIDE SEQUENCE [LARGE SCALE GENOMIC DNA]</scope>
    <source>
        <strain evidence="3">CCUG 48316</strain>
    </source>
</reference>
<dbReference type="RefSeq" id="WP_378972651.1">
    <property type="nucleotide sequence ID" value="NZ_JBHSWN010000001.1"/>
</dbReference>
<dbReference type="SMART" id="SM00881">
    <property type="entry name" value="CoA_binding"/>
    <property type="match status" value="1"/>
</dbReference>
<gene>
    <name evidence="2" type="ORF">ACFQE0_19565</name>
</gene>
<dbReference type="InterPro" id="IPR003781">
    <property type="entry name" value="CoA-bd"/>
</dbReference>
<name>A0ABW2BPV5_9HYPH</name>
<dbReference type="PANTHER" id="PTHR33303:SF2">
    <property type="entry name" value="COA-BINDING DOMAIN-CONTAINING PROTEIN"/>
    <property type="match status" value="1"/>
</dbReference>
<organism evidence="2 3">
    <name type="scientific">Methylobacterium komagatae</name>
    <dbReference type="NCBI Taxonomy" id="374425"/>
    <lineage>
        <taxon>Bacteria</taxon>
        <taxon>Pseudomonadati</taxon>
        <taxon>Pseudomonadota</taxon>
        <taxon>Alphaproteobacteria</taxon>
        <taxon>Hyphomicrobiales</taxon>
        <taxon>Methylobacteriaceae</taxon>
        <taxon>Methylobacterium</taxon>
    </lineage>
</organism>
<protein>
    <submittedName>
        <fullName evidence="2">CoA-binding protein</fullName>
    </submittedName>
</protein>
<dbReference type="Pfam" id="PF13380">
    <property type="entry name" value="CoA_binding_2"/>
    <property type="match status" value="1"/>
</dbReference>
<evidence type="ECO:0000313" key="3">
    <source>
        <dbReference type="Proteomes" id="UP001596292"/>
    </source>
</evidence>
<dbReference type="Proteomes" id="UP001596292">
    <property type="component" value="Unassembled WGS sequence"/>
</dbReference>
<evidence type="ECO:0000313" key="2">
    <source>
        <dbReference type="EMBL" id="MFC6791610.1"/>
    </source>
</evidence>
<dbReference type="SUPFAM" id="SSF51735">
    <property type="entry name" value="NAD(P)-binding Rossmann-fold domains"/>
    <property type="match status" value="1"/>
</dbReference>